<dbReference type="WBParaSite" id="SMUV_0000922801-mRNA-1">
    <property type="protein sequence ID" value="SMUV_0000922801-mRNA-1"/>
    <property type="gene ID" value="SMUV_0000922801"/>
</dbReference>
<dbReference type="PROSITE" id="PS50234">
    <property type="entry name" value="VWFA"/>
    <property type="match status" value="1"/>
</dbReference>
<dbReference type="SUPFAM" id="SSF53300">
    <property type="entry name" value="vWA-like"/>
    <property type="match status" value="1"/>
</dbReference>
<name>A0A0N5AWD2_9BILA</name>
<dbReference type="Gene3D" id="3.40.50.410">
    <property type="entry name" value="von Willebrand factor, type A domain"/>
    <property type="match status" value="1"/>
</dbReference>
<keyword evidence="2" id="KW-1185">Reference proteome</keyword>
<evidence type="ECO:0000313" key="3">
    <source>
        <dbReference type="WBParaSite" id="SMUV_0000922801-mRNA-1"/>
    </source>
</evidence>
<dbReference type="GO" id="GO:0005245">
    <property type="term" value="F:voltage-gated calcium channel activity"/>
    <property type="evidence" value="ECO:0007669"/>
    <property type="project" value="TreeGrafter"/>
</dbReference>
<dbReference type="SMART" id="SM00327">
    <property type="entry name" value="VWA"/>
    <property type="match status" value="1"/>
</dbReference>
<dbReference type="InterPro" id="IPR051173">
    <property type="entry name" value="Ca_channel_alpha-2/delta"/>
</dbReference>
<dbReference type="InterPro" id="IPR036465">
    <property type="entry name" value="vWFA_dom_sf"/>
</dbReference>
<dbReference type="AlphaFoldDB" id="A0A0N5AWD2"/>
<evidence type="ECO:0000259" key="1">
    <source>
        <dbReference type="PROSITE" id="PS50234"/>
    </source>
</evidence>
<feature type="domain" description="VWFA" evidence="1">
    <location>
        <begin position="136"/>
        <end position="330"/>
    </location>
</feature>
<organism evidence="2 3">
    <name type="scientific">Syphacia muris</name>
    <dbReference type="NCBI Taxonomy" id="451379"/>
    <lineage>
        <taxon>Eukaryota</taxon>
        <taxon>Metazoa</taxon>
        <taxon>Ecdysozoa</taxon>
        <taxon>Nematoda</taxon>
        <taxon>Chromadorea</taxon>
        <taxon>Rhabditida</taxon>
        <taxon>Spirurina</taxon>
        <taxon>Oxyuridomorpha</taxon>
        <taxon>Oxyuroidea</taxon>
        <taxon>Oxyuridae</taxon>
        <taxon>Syphacia</taxon>
    </lineage>
</organism>
<protein>
    <submittedName>
        <fullName evidence="3">VWFA domain-containing protein</fullName>
    </submittedName>
</protein>
<dbReference type="PANTHER" id="PTHR10166:SF65">
    <property type="entry name" value="VWFA DOMAIN-CONTAINING PROTEIN"/>
    <property type="match status" value="1"/>
</dbReference>
<reference evidence="3" key="1">
    <citation type="submission" date="2017-02" db="UniProtKB">
        <authorList>
            <consortium name="WormBaseParasite"/>
        </authorList>
    </citation>
    <scope>IDENTIFICATION</scope>
</reference>
<evidence type="ECO:0000313" key="2">
    <source>
        <dbReference type="Proteomes" id="UP000046393"/>
    </source>
</evidence>
<accession>A0A0N5AWD2</accession>
<dbReference type="GO" id="GO:0005891">
    <property type="term" value="C:voltage-gated calcium channel complex"/>
    <property type="evidence" value="ECO:0007669"/>
    <property type="project" value="TreeGrafter"/>
</dbReference>
<sequence>MLLAKKLDYPIQDSMINQRFKIPTDVPLFISLSNFNDRFYQLFFSIKQLVFQINLITENQVWDDFVWTNSNFIKEAFVKNSVTDRTLKTQYIATNTGLTRIYPSRKWHMEPESVTVDLFDPRYRPWFIAAQSAPKDVLFLIDMSGSVKGQTIHLIRMTILHILTTLGPNDYMNAIWFNTRREFALRGCSNGFIPATTLNKKILREHLEHLEERDQANLTPALELSFKIFSEGRLNVSKFWEFNNAEHSSGGHKLIMLFTDFDEEHPASVFENYNPTLPNNPIKIFGFSMGFGTGPLSVLNYLACRTNGGHFVVDSVSDVRHQAINYLTKLSELLHNAFSEKPLFLRPISWSNLMMDVQGGGPVITLSLPIFSQVRNRSQVAAVAGLDIELKQLVKVLPNNDQIYAFIIDNNGIVIYHPKLKLPTELALNYGTCVHCLNIALALLQQTELYAIRRTACFDRRSRQRATSKIQFTQTDETVLKLMGLFDSIPTYDIKDFERNSNKFFEFRTAMIDRNCSEESIVDNDREYFCVPVDGTPLVVGFVFFPKNTAVTLESDFKKPKYFTSSLVGYLITDQRICEGAINQYNVNERFDVLMGSSFCDKDLNHMNAIVAASKRWIQHWPKLESNSTCASTPLPNGFDAFYHILSFIHTPTGFTAFYPNCSTKPIHSALETFQHRQSSIDGNANKLHIFPTFLTPTTLVVHKNIYDSTYNKHLATVGEQKRCHIVTETGHIVAGFSANRHLTSVDIFVFHELIKKSYATKWTVLDPQSHCSPLRWYFYPSNAAAPRPHSLITILFRLTKLLTSTFWIELVLVLKTAIRYVQTQPLPMEDRCVYSETSHDELCTMEYPNYAIRINTTQYFYVNTGKCMRDVRIFPIPDTSLYLFVMQKPCENETVPESLRKQNRIHRAHPPPN</sequence>
<dbReference type="PANTHER" id="PTHR10166">
    <property type="entry name" value="VOLTAGE-DEPENDENT CALCIUM CHANNEL SUBUNIT ALPHA-2/DELTA-RELATED"/>
    <property type="match status" value="1"/>
</dbReference>
<proteinExistence type="predicted"/>
<dbReference type="Proteomes" id="UP000046393">
    <property type="component" value="Unplaced"/>
</dbReference>
<dbReference type="Gene3D" id="3.30.450.20">
    <property type="entry name" value="PAS domain"/>
    <property type="match status" value="1"/>
</dbReference>
<dbReference type="InterPro" id="IPR002035">
    <property type="entry name" value="VWF_A"/>
</dbReference>
<dbReference type="STRING" id="451379.A0A0N5AWD2"/>